<organism evidence="7 8">
    <name type="scientific">Drosophila ananassae</name>
    <name type="common">Fruit fly</name>
    <dbReference type="NCBI Taxonomy" id="7217"/>
    <lineage>
        <taxon>Eukaryota</taxon>
        <taxon>Metazoa</taxon>
        <taxon>Ecdysozoa</taxon>
        <taxon>Arthropoda</taxon>
        <taxon>Hexapoda</taxon>
        <taxon>Insecta</taxon>
        <taxon>Pterygota</taxon>
        <taxon>Neoptera</taxon>
        <taxon>Endopterygota</taxon>
        <taxon>Diptera</taxon>
        <taxon>Brachycera</taxon>
        <taxon>Muscomorpha</taxon>
        <taxon>Ephydroidea</taxon>
        <taxon>Drosophilidae</taxon>
        <taxon>Drosophila</taxon>
        <taxon>Sophophora</taxon>
    </lineage>
</organism>
<dbReference type="HOGENOM" id="CLU_009646_0_1_1"/>
<dbReference type="OrthoDB" id="1684102at2759"/>
<keyword evidence="2 5" id="KW-0812">Transmembrane</keyword>
<feature type="transmembrane region" description="Helical" evidence="5">
    <location>
        <begin position="336"/>
        <end position="353"/>
    </location>
</feature>
<keyword evidence="4 5" id="KW-0472">Membrane</keyword>
<evidence type="ECO:0000256" key="2">
    <source>
        <dbReference type="ARBA" id="ARBA00022692"/>
    </source>
</evidence>
<dbReference type="PANTHER" id="PTHR22950">
    <property type="entry name" value="AMINO ACID TRANSPORTER"/>
    <property type="match status" value="1"/>
</dbReference>
<sequence>MATSSYDPYAQRDVDKNISNIGAFATIVKSVVGTGLLALPMALQWSGIILGVMLLIGAMMLQTHGLQLLIVCMVECARRQNVAYVNYPDSVVFCFSQGPECMKHWPVIIARVVDFFISFSHYGVCVIYIVFVSLNIKHIMDQYVKAMDERYYIAGIGLILIPLFMIRHLRYLVCLSLLGNALTYFGSFLILGYLIKDLPELSDRKLFGEPVQFPLYLDIILFTMASVGVMLVIEAKMKSPETCIGCFGLINMAMLFILFTYITFGVLGYWKYGSEVAESVTLSLPPEEVLSQFIKLLFAFDILFSYPLSGYVVIDIIMNHYWNKNGDLGQPIIKEILLRIIFVLASTLTAVAFPMLGTLMAFVGVFCIPLINLVFPAVMDLCLLFPPEYSYGTLRWKLIKDWFLIIIGIVIFIPGSIAVLLSISKQMISG</sequence>
<feature type="transmembrane region" description="Helical" evidence="5">
    <location>
        <begin position="215"/>
        <end position="233"/>
    </location>
</feature>
<feature type="transmembrane region" description="Helical" evidence="5">
    <location>
        <begin position="290"/>
        <end position="316"/>
    </location>
</feature>
<feature type="domain" description="Amino acid transporter transmembrane" evidence="6">
    <location>
        <begin position="17"/>
        <end position="419"/>
    </location>
</feature>
<dbReference type="InParanoid" id="B3M5M3"/>
<evidence type="ECO:0000256" key="4">
    <source>
        <dbReference type="ARBA" id="ARBA00023136"/>
    </source>
</evidence>
<evidence type="ECO:0000313" key="8">
    <source>
        <dbReference type="Proteomes" id="UP000007801"/>
    </source>
</evidence>
<evidence type="ECO:0000256" key="5">
    <source>
        <dbReference type="SAM" id="Phobius"/>
    </source>
</evidence>
<dbReference type="Pfam" id="PF01490">
    <property type="entry name" value="Aa_trans"/>
    <property type="match status" value="1"/>
</dbReference>
<feature type="transmembrane region" description="Helical" evidence="5">
    <location>
        <begin position="112"/>
        <end position="131"/>
    </location>
</feature>
<reference evidence="7 8" key="1">
    <citation type="journal article" date="2007" name="Nature">
        <title>Evolution of genes and genomes on the Drosophila phylogeny.</title>
        <authorList>
            <consortium name="Drosophila 12 Genomes Consortium"/>
            <person name="Clark A.G."/>
            <person name="Eisen M.B."/>
            <person name="Smith D.R."/>
            <person name="Bergman C.M."/>
            <person name="Oliver B."/>
            <person name="Markow T.A."/>
            <person name="Kaufman T.C."/>
            <person name="Kellis M."/>
            <person name="Gelbart W."/>
            <person name="Iyer V.N."/>
            <person name="Pollard D.A."/>
            <person name="Sackton T.B."/>
            <person name="Larracuente A.M."/>
            <person name="Singh N.D."/>
            <person name="Abad J.P."/>
            <person name="Abt D.N."/>
            <person name="Adryan B."/>
            <person name="Aguade M."/>
            <person name="Akashi H."/>
            <person name="Anderson W.W."/>
            <person name="Aquadro C.F."/>
            <person name="Ardell D.H."/>
            <person name="Arguello R."/>
            <person name="Artieri C.G."/>
            <person name="Barbash D.A."/>
            <person name="Barker D."/>
            <person name="Barsanti P."/>
            <person name="Batterham P."/>
            <person name="Batzoglou S."/>
            <person name="Begun D."/>
            <person name="Bhutkar A."/>
            <person name="Blanco E."/>
            <person name="Bosak S.A."/>
            <person name="Bradley R.K."/>
            <person name="Brand A.D."/>
            <person name="Brent M.R."/>
            <person name="Brooks A.N."/>
            <person name="Brown R.H."/>
            <person name="Butlin R.K."/>
            <person name="Caggese C."/>
            <person name="Calvi B.R."/>
            <person name="Bernardo de Carvalho A."/>
            <person name="Caspi A."/>
            <person name="Castrezana S."/>
            <person name="Celniker S.E."/>
            <person name="Chang J.L."/>
            <person name="Chapple C."/>
            <person name="Chatterji S."/>
            <person name="Chinwalla A."/>
            <person name="Civetta A."/>
            <person name="Clifton S.W."/>
            <person name="Comeron J.M."/>
            <person name="Costello J.C."/>
            <person name="Coyne J.A."/>
            <person name="Daub J."/>
            <person name="David R.G."/>
            <person name="Delcher A.L."/>
            <person name="Delehaunty K."/>
            <person name="Do C.B."/>
            <person name="Ebling H."/>
            <person name="Edwards K."/>
            <person name="Eickbush T."/>
            <person name="Evans J.D."/>
            <person name="Filipski A."/>
            <person name="Findeiss S."/>
            <person name="Freyhult E."/>
            <person name="Fulton L."/>
            <person name="Fulton R."/>
            <person name="Garcia A.C."/>
            <person name="Gardiner A."/>
            <person name="Garfield D.A."/>
            <person name="Garvin B.E."/>
            <person name="Gibson G."/>
            <person name="Gilbert D."/>
            <person name="Gnerre S."/>
            <person name="Godfrey J."/>
            <person name="Good R."/>
            <person name="Gotea V."/>
            <person name="Gravely B."/>
            <person name="Greenberg A.J."/>
            <person name="Griffiths-Jones S."/>
            <person name="Gross S."/>
            <person name="Guigo R."/>
            <person name="Gustafson E.A."/>
            <person name="Haerty W."/>
            <person name="Hahn M.W."/>
            <person name="Halligan D.L."/>
            <person name="Halpern A.L."/>
            <person name="Halter G.M."/>
            <person name="Han M.V."/>
            <person name="Heger A."/>
            <person name="Hillier L."/>
            <person name="Hinrichs A.S."/>
            <person name="Holmes I."/>
            <person name="Hoskins R.A."/>
            <person name="Hubisz M.J."/>
            <person name="Hultmark D."/>
            <person name="Huntley M.A."/>
            <person name="Jaffe D.B."/>
            <person name="Jagadeeshan S."/>
            <person name="Jeck W.R."/>
            <person name="Johnson J."/>
            <person name="Jones C.D."/>
            <person name="Jordan W.C."/>
            <person name="Karpen G.H."/>
            <person name="Kataoka E."/>
            <person name="Keightley P.D."/>
            <person name="Kheradpour P."/>
            <person name="Kirkness E.F."/>
            <person name="Koerich L.B."/>
            <person name="Kristiansen K."/>
            <person name="Kudrna D."/>
            <person name="Kulathinal R.J."/>
            <person name="Kumar S."/>
            <person name="Kwok R."/>
            <person name="Lander E."/>
            <person name="Langley C.H."/>
            <person name="Lapoint R."/>
            <person name="Lazzaro B.P."/>
            <person name="Lee S.J."/>
            <person name="Levesque L."/>
            <person name="Li R."/>
            <person name="Lin C.F."/>
            <person name="Lin M.F."/>
            <person name="Lindblad-Toh K."/>
            <person name="Llopart A."/>
            <person name="Long M."/>
            <person name="Low L."/>
            <person name="Lozovsky E."/>
            <person name="Lu J."/>
            <person name="Luo M."/>
            <person name="Machado C.A."/>
            <person name="Makalowski W."/>
            <person name="Marzo M."/>
            <person name="Matsuda M."/>
            <person name="Matzkin L."/>
            <person name="McAllister B."/>
            <person name="McBride C.S."/>
            <person name="McKernan B."/>
            <person name="McKernan K."/>
            <person name="Mendez-Lago M."/>
            <person name="Minx P."/>
            <person name="Mollenhauer M.U."/>
            <person name="Montooth K."/>
            <person name="Mount S.M."/>
            <person name="Mu X."/>
            <person name="Myers E."/>
            <person name="Negre B."/>
            <person name="Newfeld S."/>
            <person name="Nielsen R."/>
            <person name="Noor M.A."/>
            <person name="O'Grady P."/>
            <person name="Pachter L."/>
            <person name="Papaceit M."/>
            <person name="Parisi M.J."/>
            <person name="Parisi M."/>
            <person name="Parts L."/>
            <person name="Pedersen J.S."/>
            <person name="Pesole G."/>
            <person name="Phillippy A.M."/>
            <person name="Ponting C.P."/>
            <person name="Pop M."/>
            <person name="Porcelli D."/>
            <person name="Powell J.R."/>
            <person name="Prohaska S."/>
            <person name="Pruitt K."/>
            <person name="Puig M."/>
            <person name="Quesneville H."/>
            <person name="Ram K.R."/>
            <person name="Rand D."/>
            <person name="Rasmussen M.D."/>
            <person name="Reed L.K."/>
            <person name="Reenan R."/>
            <person name="Reily A."/>
            <person name="Remington K.A."/>
            <person name="Rieger T.T."/>
            <person name="Ritchie M.G."/>
            <person name="Robin C."/>
            <person name="Rogers Y.H."/>
            <person name="Rohde C."/>
            <person name="Rozas J."/>
            <person name="Rubenfield M.J."/>
            <person name="Ruiz A."/>
            <person name="Russo S."/>
            <person name="Salzberg S.L."/>
            <person name="Sanchez-Gracia A."/>
            <person name="Saranga D.J."/>
            <person name="Sato H."/>
            <person name="Schaeffer S.W."/>
            <person name="Schatz M.C."/>
            <person name="Schlenke T."/>
            <person name="Schwartz R."/>
            <person name="Segarra C."/>
            <person name="Singh R.S."/>
            <person name="Sirot L."/>
            <person name="Sirota M."/>
            <person name="Sisneros N.B."/>
            <person name="Smith C.D."/>
            <person name="Smith T.F."/>
            <person name="Spieth J."/>
            <person name="Stage D.E."/>
            <person name="Stark A."/>
            <person name="Stephan W."/>
            <person name="Strausberg R.L."/>
            <person name="Strempel S."/>
            <person name="Sturgill D."/>
            <person name="Sutton G."/>
            <person name="Sutton G.G."/>
            <person name="Tao W."/>
            <person name="Teichmann S."/>
            <person name="Tobari Y.N."/>
            <person name="Tomimura Y."/>
            <person name="Tsolas J.M."/>
            <person name="Valente V.L."/>
            <person name="Venter E."/>
            <person name="Venter J.C."/>
            <person name="Vicario S."/>
            <person name="Vieira F.G."/>
            <person name="Vilella A.J."/>
            <person name="Villasante A."/>
            <person name="Walenz B."/>
            <person name="Wang J."/>
            <person name="Wasserman M."/>
            <person name="Watts T."/>
            <person name="Wilson D."/>
            <person name="Wilson R.K."/>
            <person name="Wing R.A."/>
            <person name="Wolfner M.F."/>
            <person name="Wong A."/>
            <person name="Wong G.K."/>
            <person name="Wu C.I."/>
            <person name="Wu G."/>
            <person name="Yamamoto D."/>
            <person name="Yang H.P."/>
            <person name="Yang S.P."/>
            <person name="Yorke J.A."/>
            <person name="Yoshida K."/>
            <person name="Zdobnov E."/>
            <person name="Zhang P."/>
            <person name="Zhang Y."/>
            <person name="Zimin A.V."/>
            <person name="Baldwin J."/>
            <person name="Abdouelleil A."/>
            <person name="Abdulkadir J."/>
            <person name="Abebe A."/>
            <person name="Abera B."/>
            <person name="Abreu J."/>
            <person name="Acer S.C."/>
            <person name="Aftuck L."/>
            <person name="Alexander A."/>
            <person name="An P."/>
            <person name="Anderson E."/>
            <person name="Anderson S."/>
            <person name="Arachi H."/>
            <person name="Azer M."/>
            <person name="Bachantsang P."/>
            <person name="Barry A."/>
            <person name="Bayul T."/>
            <person name="Berlin A."/>
            <person name="Bessette D."/>
            <person name="Bloom T."/>
            <person name="Blye J."/>
            <person name="Boguslavskiy L."/>
            <person name="Bonnet C."/>
            <person name="Boukhgalter B."/>
            <person name="Bourzgui I."/>
            <person name="Brown A."/>
            <person name="Cahill P."/>
            <person name="Channer S."/>
            <person name="Cheshatsang Y."/>
            <person name="Chuda L."/>
            <person name="Citroen M."/>
            <person name="Collymore A."/>
            <person name="Cooke P."/>
            <person name="Costello M."/>
            <person name="D'Aco K."/>
            <person name="Daza R."/>
            <person name="De Haan G."/>
            <person name="DeGray S."/>
            <person name="DeMaso C."/>
            <person name="Dhargay N."/>
            <person name="Dooley K."/>
            <person name="Dooley E."/>
            <person name="Doricent M."/>
            <person name="Dorje P."/>
            <person name="Dorjee K."/>
            <person name="Dupes A."/>
            <person name="Elong R."/>
            <person name="Falk J."/>
            <person name="Farina A."/>
            <person name="Faro S."/>
            <person name="Ferguson D."/>
            <person name="Fisher S."/>
            <person name="Foley C.D."/>
            <person name="Franke A."/>
            <person name="Friedrich D."/>
            <person name="Gadbois L."/>
            <person name="Gearin G."/>
            <person name="Gearin C.R."/>
            <person name="Giannoukos G."/>
            <person name="Goode T."/>
            <person name="Graham J."/>
            <person name="Grandbois E."/>
            <person name="Grewal S."/>
            <person name="Gyaltsen K."/>
            <person name="Hafez N."/>
            <person name="Hagos B."/>
            <person name="Hall J."/>
            <person name="Henson C."/>
            <person name="Hollinger A."/>
            <person name="Honan T."/>
            <person name="Huard M.D."/>
            <person name="Hughes L."/>
            <person name="Hurhula B."/>
            <person name="Husby M.E."/>
            <person name="Kamat A."/>
            <person name="Kanga B."/>
            <person name="Kashin S."/>
            <person name="Khazanovich D."/>
            <person name="Kisner P."/>
            <person name="Lance K."/>
            <person name="Lara M."/>
            <person name="Lee W."/>
            <person name="Lennon N."/>
            <person name="Letendre F."/>
            <person name="LeVine R."/>
            <person name="Lipovsky A."/>
            <person name="Liu X."/>
            <person name="Liu J."/>
            <person name="Liu S."/>
            <person name="Lokyitsang T."/>
            <person name="Lokyitsang Y."/>
            <person name="Lubonja R."/>
            <person name="Lui A."/>
            <person name="MacDonald P."/>
            <person name="Magnisalis V."/>
            <person name="Maru K."/>
            <person name="Matthews C."/>
            <person name="McCusker W."/>
            <person name="McDonough S."/>
            <person name="Mehta T."/>
            <person name="Meldrim J."/>
            <person name="Meneus L."/>
            <person name="Mihai O."/>
            <person name="Mihalev A."/>
            <person name="Mihova T."/>
            <person name="Mittelman R."/>
            <person name="Mlenga V."/>
            <person name="Montmayeur A."/>
            <person name="Mulrain L."/>
            <person name="Navidi A."/>
            <person name="Naylor J."/>
            <person name="Negash T."/>
            <person name="Nguyen T."/>
            <person name="Nguyen N."/>
            <person name="Nicol R."/>
            <person name="Norbu C."/>
            <person name="Norbu N."/>
            <person name="Novod N."/>
            <person name="O'Neill B."/>
            <person name="Osman S."/>
            <person name="Markiewicz E."/>
            <person name="Oyono O.L."/>
            <person name="Patti C."/>
            <person name="Phunkhang P."/>
            <person name="Pierre F."/>
            <person name="Priest M."/>
            <person name="Raghuraman S."/>
            <person name="Rege F."/>
            <person name="Reyes R."/>
            <person name="Rise C."/>
            <person name="Rogov P."/>
            <person name="Ross K."/>
            <person name="Ryan E."/>
            <person name="Settipalli S."/>
            <person name="Shea T."/>
            <person name="Sherpa N."/>
            <person name="Shi L."/>
            <person name="Shih D."/>
            <person name="Sparrow T."/>
            <person name="Spaulding J."/>
            <person name="Stalker J."/>
            <person name="Stange-Thomann N."/>
            <person name="Stavropoulos S."/>
            <person name="Stone C."/>
            <person name="Strader C."/>
            <person name="Tesfaye S."/>
            <person name="Thomson T."/>
            <person name="Thoulutsang Y."/>
            <person name="Thoulutsang D."/>
            <person name="Topham K."/>
            <person name="Topping I."/>
            <person name="Tsamla T."/>
            <person name="Vassiliev H."/>
            <person name="Vo A."/>
            <person name="Wangchuk T."/>
            <person name="Wangdi T."/>
            <person name="Weiand M."/>
            <person name="Wilkinson J."/>
            <person name="Wilson A."/>
            <person name="Yadav S."/>
            <person name="Young G."/>
            <person name="Yu Q."/>
            <person name="Zembek L."/>
            <person name="Zhong D."/>
            <person name="Zimmer A."/>
            <person name="Zwirko Z."/>
            <person name="Jaffe D.B."/>
            <person name="Alvarez P."/>
            <person name="Brockman W."/>
            <person name="Butler J."/>
            <person name="Chin C."/>
            <person name="Gnerre S."/>
            <person name="Grabherr M."/>
            <person name="Kleber M."/>
            <person name="Mauceli E."/>
            <person name="MacCallum I."/>
        </authorList>
    </citation>
    <scope>NUCLEOTIDE SEQUENCE [LARGE SCALE GENOMIC DNA]</scope>
    <source>
        <strain evidence="8">Tucson 14024-0371.13</strain>
    </source>
</reference>
<evidence type="ECO:0000313" key="7">
    <source>
        <dbReference type="EMBL" id="EDV40657.2"/>
    </source>
</evidence>
<keyword evidence="8" id="KW-1185">Reference proteome</keyword>
<evidence type="ECO:0000259" key="6">
    <source>
        <dbReference type="Pfam" id="PF01490"/>
    </source>
</evidence>
<dbReference type="GO" id="GO:0015179">
    <property type="term" value="F:L-amino acid transmembrane transporter activity"/>
    <property type="evidence" value="ECO:0007669"/>
    <property type="project" value="TreeGrafter"/>
</dbReference>
<feature type="transmembrane region" description="Helical" evidence="5">
    <location>
        <begin position="402"/>
        <end position="423"/>
    </location>
</feature>
<dbReference type="KEGG" id="dan:6506452"/>
<dbReference type="eggNOG" id="KOG1304">
    <property type="taxonomic scope" value="Eukaryota"/>
</dbReference>
<proteinExistence type="predicted"/>
<feature type="transmembrane region" description="Helical" evidence="5">
    <location>
        <begin position="173"/>
        <end position="195"/>
    </location>
</feature>
<dbReference type="InterPro" id="IPR013057">
    <property type="entry name" value="AA_transpt_TM"/>
</dbReference>
<dbReference type="EMBL" id="CH902618">
    <property type="protein sequence ID" value="EDV40657.2"/>
    <property type="molecule type" value="Genomic_DNA"/>
</dbReference>
<accession>B3M5M3</accession>
<feature type="transmembrane region" description="Helical" evidence="5">
    <location>
        <begin position="21"/>
        <end position="42"/>
    </location>
</feature>
<feature type="transmembrane region" description="Helical" evidence="5">
    <location>
        <begin position="245"/>
        <end position="270"/>
    </location>
</feature>
<protein>
    <recommendedName>
        <fullName evidence="6">Amino acid transporter transmembrane domain-containing protein</fullName>
    </recommendedName>
</protein>
<dbReference type="Proteomes" id="UP000007801">
    <property type="component" value="Unassembled WGS sequence"/>
</dbReference>
<keyword evidence="3 5" id="KW-1133">Transmembrane helix</keyword>
<feature type="transmembrane region" description="Helical" evidence="5">
    <location>
        <begin position="48"/>
        <end position="71"/>
    </location>
</feature>
<evidence type="ECO:0000256" key="3">
    <source>
        <dbReference type="ARBA" id="ARBA00022989"/>
    </source>
</evidence>
<dbReference type="STRING" id="7217.B3M5M3"/>
<feature type="transmembrane region" description="Helical" evidence="5">
    <location>
        <begin position="151"/>
        <end position="166"/>
    </location>
</feature>
<name>B3M5M3_DROAN</name>
<feature type="transmembrane region" description="Helical" evidence="5">
    <location>
        <begin position="359"/>
        <end position="381"/>
    </location>
</feature>
<dbReference type="PANTHER" id="PTHR22950:SF340">
    <property type="entry name" value="AMINO ACID TRANSPORTER TRANSMEMBRANE DOMAIN-CONTAINING PROTEIN-RELATED"/>
    <property type="match status" value="1"/>
</dbReference>
<comment type="subcellular location">
    <subcellularLocation>
        <location evidence="1">Membrane</location>
        <topology evidence="1">Multi-pass membrane protein</topology>
    </subcellularLocation>
</comment>
<dbReference type="GO" id="GO:0005774">
    <property type="term" value="C:vacuolar membrane"/>
    <property type="evidence" value="ECO:0007669"/>
    <property type="project" value="TreeGrafter"/>
</dbReference>
<dbReference type="AlphaFoldDB" id="B3M5M3"/>
<dbReference type="GeneID" id="6506452"/>
<gene>
    <name evidence="7" type="primary">Dana\GF23814</name>
    <name evidence="7" type="synonym">dana_GLEANR_8585</name>
    <name evidence="7" type="ORF">GF23814</name>
</gene>
<evidence type="ECO:0000256" key="1">
    <source>
        <dbReference type="ARBA" id="ARBA00004141"/>
    </source>
</evidence>